<dbReference type="RefSeq" id="WP_088263409.1">
    <property type="nucleotide sequence ID" value="NZ_JASZ02000001.1"/>
</dbReference>
<dbReference type="Proteomes" id="UP000197587">
    <property type="component" value="Unassembled WGS sequence"/>
</dbReference>
<sequence length="195" mass="22677">MTKKKIRKKYTEKRETLSQDEVLLLSERIFNNIFQFFTFSENQKVHCFLPISDKKEVDTQGFIEELLKRKIRVFVPKIVDEKLISVKINAKTNFIKNHWGIPEPESNEDFGEKDFDFVITPLLYCDNQGNRVGYGKGYYDSLFEKINSNARKIGVNFFNPDEIVDDIWEGDIPLDYLVTPTAVLSFGDGKSKSTK</sequence>
<accession>A0A246BD46</accession>
<dbReference type="InterPro" id="IPR002698">
    <property type="entry name" value="FTHF_cligase"/>
</dbReference>
<dbReference type="EC" id="6.3.3.2" evidence="5"/>
<proteinExistence type="inferred from homology"/>
<dbReference type="Gene3D" id="3.40.50.10420">
    <property type="entry name" value="NagB/RpiA/CoA transferase-like"/>
    <property type="match status" value="1"/>
</dbReference>
<keyword evidence="5" id="KW-0460">Magnesium</keyword>
<dbReference type="GO" id="GO:0030272">
    <property type="term" value="F:5-formyltetrahydrofolate cyclo-ligase activity"/>
    <property type="evidence" value="ECO:0007669"/>
    <property type="project" value="UniProtKB-EC"/>
</dbReference>
<dbReference type="GO" id="GO:0046872">
    <property type="term" value="F:metal ion binding"/>
    <property type="evidence" value="ECO:0007669"/>
    <property type="project" value="UniProtKB-KW"/>
</dbReference>
<dbReference type="GO" id="GO:0035999">
    <property type="term" value="P:tetrahydrofolate interconversion"/>
    <property type="evidence" value="ECO:0007669"/>
    <property type="project" value="TreeGrafter"/>
</dbReference>
<dbReference type="GO" id="GO:0005524">
    <property type="term" value="F:ATP binding"/>
    <property type="evidence" value="ECO:0007669"/>
    <property type="project" value="UniProtKB-KW"/>
</dbReference>
<dbReference type="GO" id="GO:0009396">
    <property type="term" value="P:folic acid-containing compound biosynthetic process"/>
    <property type="evidence" value="ECO:0007669"/>
    <property type="project" value="TreeGrafter"/>
</dbReference>
<feature type="binding site" evidence="4">
    <location>
        <position position="49"/>
    </location>
    <ligand>
        <name>substrate</name>
    </ligand>
</feature>
<dbReference type="EMBL" id="JASZ02000001">
    <property type="protein sequence ID" value="OWK99561.1"/>
    <property type="molecule type" value="Genomic_DNA"/>
</dbReference>
<organism evidence="6 7">
    <name type="scientific">Kaistella haifensis DSM 19056</name>
    <dbReference type="NCBI Taxonomy" id="1450526"/>
    <lineage>
        <taxon>Bacteria</taxon>
        <taxon>Pseudomonadati</taxon>
        <taxon>Bacteroidota</taxon>
        <taxon>Flavobacteriia</taxon>
        <taxon>Flavobacteriales</taxon>
        <taxon>Weeksellaceae</taxon>
        <taxon>Chryseobacterium group</taxon>
        <taxon>Kaistella</taxon>
    </lineage>
</organism>
<dbReference type="NCBIfam" id="TIGR02727">
    <property type="entry name" value="MTHFS_bact"/>
    <property type="match status" value="1"/>
</dbReference>
<keyword evidence="5" id="KW-0479">Metal-binding</keyword>
<feature type="binding site" evidence="4">
    <location>
        <begin position="3"/>
        <end position="7"/>
    </location>
    <ligand>
        <name>ATP</name>
        <dbReference type="ChEBI" id="CHEBI:30616"/>
    </ligand>
</feature>
<dbReference type="Pfam" id="PF01812">
    <property type="entry name" value="5-FTHF_cyc-lig"/>
    <property type="match status" value="1"/>
</dbReference>
<dbReference type="PANTHER" id="PTHR23407:SF1">
    <property type="entry name" value="5-FORMYLTETRAHYDROFOLATE CYCLO-LIGASE"/>
    <property type="match status" value="1"/>
</dbReference>
<comment type="caution">
    <text evidence="6">The sequence shown here is derived from an EMBL/GenBank/DDBJ whole genome shotgun (WGS) entry which is preliminary data.</text>
</comment>
<dbReference type="PIRSF" id="PIRSF006806">
    <property type="entry name" value="FTHF_cligase"/>
    <property type="match status" value="1"/>
</dbReference>
<keyword evidence="3 4" id="KW-0067">ATP-binding</keyword>
<evidence type="ECO:0000256" key="1">
    <source>
        <dbReference type="ARBA" id="ARBA00010638"/>
    </source>
</evidence>
<name>A0A246BD46_9FLAO</name>
<dbReference type="InterPro" id="IPR037171">
    <property type="entry name" value="NagB/RpiA_transferase-like"/>
</dbReference>
<comment type="catalytic activity">
    <reaction evidence="5">
        <text>(6S)-5-formyl-5,6,7,8-tetrahydrofolate + ATP = (6R)-5,10-methenyltetrahydrofolate + ADP + phosphate</text>
        <dbReference type="Rhea" id="RHEA:10488"/>
        <dbReference type="ChEBI" id="CHEBI:30616"/>
        <dbReference type="ChEBI" id="CHEBI:43474"/>
        <dbReference type="ChEBI" id="CHEBI:57455"/>
        <dbReference type="ChEBI" id="CHEBI:57457"/>
        <dbReference type="ChEBI" id="CHEBI:456216"/>
        <dbReference type="EC" id="6.3.3.2"/>
    </reaction>
</comment>
<dbReference type="AlphaFoldDB" id="A0A246BD46"/>
<evidence type="ECO:0000313" key="6">
    <source>
        <dbReference type="EMBL" id="OWK99561.1"/>
    </source>
</evidence>
<comment type="similarity">
    <text evidence="1 5">Belongs to the 5-formyltetrahydrofolate cyclo-ligase family.</text>
</comment>
<keyword evidence="6" id="KW-0436">Ligase</keyword>
<dbReference type="InterPro" id="IPR024185">
    <property type="entry name" value="FTHF_cligase-like_sf"/>
</dbReference>
<evidence type="ECO:0000256" key="4">
    <source>
        <dbReference type="PIRSR" id="PIRSR006806-1"/>
    </source>
</evidence>
<reference evidence="6 7" key="2">
    <citation type="submission" date="2017-05" db="EMBL/GenBank/DDBJ databases">
        <title>Genome of Chryseobacterium haifense.</title>
        <authorList>
            <person name="Newman J.D."/>
        </authorList>
    </citation>
    <scope>NUCLEOTIDE SEQUENCE [LARGE SCALE GENOMIC DNA]</scope>
    <source>
        <strain evidence="6 7">DSM 19056</strain>
    </source>
</reference>
<keyword evidence="2 4" id="KW-0547">Nucleotide-binding</keyword>
<gene>
    <name evidence="6" type="ORF">AP75_01045</name>
</gene>
<evidence type="ECO:0000256" key="3">
    <source>
        <dbReference type="ARBA" id="ARBA00022840"/>
    </source>
</evidence>
<feature type="binding site" evidence="4">
    <location>
        <begin position="131"/>
        <end position="139"/>
    </location>
    <ligand>
        <name>ATP</name>
        <dbReference type="ChEBI" id="CHEBI:30616"/>
    </ligand>
</feature>
<evidence type="ECO:0000256" key="2">
    <source>
        <dbReference type="ARBA" id="ARBA00022741"/>
    </source>
</evidence>
<evidence type="ECO:0000256" key="5">
    <source>
        <dbReference type="RuleBase" id="RU361279"/>
    </source>
</evidence>
<reference evidence="6 7" key="1">
    <citation type="submission" date="2014-01" db="EMBL/GenBank/DDBJ databases">
        <authorList>
            <consortium name="Genome Consortium for Active Teaching"/>
            <person name="Sontag T.C."/>
            <person name="Newman J.D."/>
        </authorList>
    </citation>
    <scope>NUCLEOTIDE SEQUENCE [LARGE SCALE GENOMIC DNA]</scope>
    <source>
        <strain evidence="6 7">DSM 19056</strain>
    </source>
</reference>
<keyword evidence="7" id="KW-1185">Reference proteome</keyword>
<feature type="binding site" evidence="4">
    <location>
        <position position="56"/>
    </location>
    <ligand>
        <name>substrate</name>
    </ligand>
</feature>
<evidence type="ECO:0000313" key="7">
    <source>
        <dbReference type="Proteomes" id="UP000197587"/>
    </source>
</evidence>
<dbReference type="SUPFAM" id="SSF100950">
    <property type="entry name" value="NagB/RpiA/CoA transferase-like"/>
    <property type="match status" value="1"/>
</dbReference>
<dbReference type="PANTHER" id="PTHR23407">
    <property type="entry name" value="ATPASE INHIBITOR/5-FORMYLTETRAHYDROFOLATE CYCLO-LIGASE"/>
    <property type="match status" value="1"/>
</dbReference>
<comment type="cofactor">
    <cofactor evidence="5">
        <name>Mg(2+)</name>
        <dbReference type="ChEBI" id="CHEBI:18420"/>
    </cofactor>
</comment>
<protein>
    <recommendedName>
        <fullName evidence="5">5-formyltetrahydrofolate cyclo-ligase</fullName>
        <ecNumber evidence="5">6.3.3.2</ecNumber>
    </recommendedName>
</protein>